<dbReference type="InterPro" id="IPR013094">
    <property type="entry name" value="AB_hydrolase_3"/>
</dbReference>
<dbReference type="Proteomes" id="UP000633936">
    <property type="component" value="Unassembled WGS sequence"/>
</dbReference>
<accession>A0ABR7I2K9</accession>
<dbReference type="EMBL" id="JACOQE010000005">
    <property type="protein sequence ID" value="MBC5740751.1"/>
    <property type="molecule type" value="Genomic_DNA"/>
</dbReference>
<dbReference type="Pfam" id="PF07859">
    <property type="entry name" value="Abhydrolase_3"/>
    <property type="match status" value="1"/>
</dbReference>
<keyword evidence="3" id="KW-1185">Reference proteome</keyword>
<evidence type="ECO:0000313" key="3">
    <source>
        <dbReference type="Proteomes" id="UP000633936"/>
    </source>
</evidence>
<dbReference type="Gene3D" id="3.40.50.1820">
    <property type="entry name" value="alpha/beta hydrolase"/>
    <property type="match status" value="1"/>
</dbReference>
<gene>
    <name evidence="2" type="ORF">H8Z79_09870</name>
</gene>
<reference evidence="2 3" key="1">
    <citation type="submission" date="2020-08" db="EMBL/GenBank/DDBJ databases">
        <title>Genome public.</title>
        <authorList>
            <person name="Liu C."/>
            <person name="Sun Q."/>
        </authorList>
    </citation>
    <scope>NUCLEOTIDE SEQUENCE [LARGE SCALE GENOMIC DNA]</scope>
    <source>
        <strain evidence="2 3">27-44</strain>
    </source>
</reference>
<protein>
    <submittedName>
        <fullName evidence="2">Alpha/beta hydrolase fold domain-containing protein</fullName>
    </submittedName>
</protein>
<organism evidence="2 3">
    <name type="scientific">Blautia intestinalis</name>
    <dbReference type="NCBI Taxonomy" id="2763028"/>
    <lineage>
        <taxon>Bacteria</taxon>
        <taxon>Bacillati</taxon>
        <taxon>Bacillota</taxon>
        <taxon>Clostridia</taxon>
        <taxon>Lachnospirales</taxon>
        <taxon>Lachnospiraceae</taxon>
        <taxon>Blautia</taxon>
    </lineage>
</organism>
<dbReference type="InterPro" id="IPR029058">
    <property type="entry name" value="AB_hydrolase_fold"/>
</dbReference>
<evidence type="ECO:0000313" key="2">
    <source>
        <dbReference type="EMBL" id="MBC5740751.1"/>
    </source>
</evidence>
<sequence>MGYSAGAYYAADSTRLLQKADFQMASLVLCYPWTTGLSADKLEKDYPPTLFILSGQDPISQKAKNYVKDMKSAGLELEVIEYENAVHSFIESNNPERMTESTVDMSNVINPEQESLAREAEAAISEWIRLQ</sequence>
<comment type="caution">
    <text evidence="2">The sequence shown here is derived from an EMBL/GenBank/DDBJ whole genome shotgun (WGS) entry which is preliminary data.</text>
</comment>
<dbReference type="SUPFAM" id="SSF53474">
    <property type="entry name" value="alpha/beta-Hydrolases"/>
    <property type="match status" value="1"/>
</dbReference>
<dbReference type="RefSeq" id="WP_015541661.1">
    <property type="nucleotide sequence ID" value="NZ_JACOQE010000005.1"/>
</dbReference>
<evidence type="ECO:0000259" key="1">
    <source>
        <dbReference type="Pfam" id="PF07859"/>
    </source>
</evidence>
<keyword evidence="2" id="KW-0378">Hydrolase</keyword>
<feature type="domain" description="Alpha/beta hydrolase fold-3" evidence="1">
    <location>
        <begin position="44"/>
        <end position="90"/>
    </location>
</feature>
<dbReference type="GO" id="GO:0016787">
    <property type="term" value="F:hydrolase activity"/>
    <property type="evidence" value="ECO:0007669"/>
    <property type="project" value="UniProtKB-KW"/>
</dbReference>
<name>A0ABR7I2K9_9FIRM</name>
<proteinExistence type="predicted"/>